<evidence type="ECO:0000313" key="3">
    <source>
        <dbReference type="Proteomes" id="UP000184255"/>
    </source>
</evidence>
<sequence length="92" mass="9958">MPNKNNKTSGNSTADRKPSAQKAAAANKNKRLTEAEMVKALAECDAQFAKMTQEELEAKLPEYKNYQPKAADADGVYAWLMDEYGSISGGVG</sequence>
<organism evidence="2 3">
    <name type="scientific">Fusarium mangiferae</name>
    <name type="common">Mango malformation disease fungus</name>
    <dbReference type="NCBI Taxonomy" id="192010"/>
    <lineage>
        <taxon>Eukaryota</taxon>
        <taxon>Fungi</taxon>
        <taxon>Dikarya</taxon>
        <taxon>Ascomycota</taxon>
        <taxon>Pezizomycotina</taxon>
        <taxon>Sordariomycetes</taxon>
        <taxon>Hypocreomycetidae</taxon>
        <taxon>Hypocreales</taxon>
        <taxon>Nectriaceae</taxon>
        <taxon>Fusarium</taxon>
        <taxon>Fusarium fujikuroi species complex</taxon>
    </lineage>
</organism>
<evidence type="ECO:0000256" key="1">
    <source>
        <dbReference type="SAM" id="MobiDB-lite"/>
    </source>
</evidence>
<protein>
    <submittedName>
        <fullName evidence="2">Uncharacterized protein</fullName>
    </submittedName>
</protein>
<dbReference type="AlphaFoldDB" id="A0A1L7UJ14"/>
<dbReference type="GeneID" id="65094694"/>
<feature type="compositionally biased region" description="Polar residues" evidence="1">
    <location>
        <begin position="1"/>
        <end position="13"/>
    </location>
</feature>
<evidence type="ECO:0000313" key="2">
    <source>
        <dbReference type="EMBL" id="CVL09212.1"/>
    </source>
</evidence>
<keyword evidence="3" id="KW-1185">Reference proteome</keyword>
<feature type="region of interest" description="Disordered" evidence="1">
    <location>
        <begin position="1"/>
        <end position="30"/>
    </location>
</feature>
<dbReference type="RefSeq" id="XP_041691517.1">
    <property type="nucleotide sequence ID" value="XM_041826290.1"/>
</dbReference>
<accession>A0A1L7UJ14</accession>
<dbReference type="VEuPathDB" id="FungiDB:FMAN_15454"/>
<dbReference type="EMBL" id="FCQH01000034">
    <property type="protein sequence ID" value="CVL09212.1"/>
    <property type="molecule type" value="Genomic_DNA"/>
</dbReference>
<comment type="caution">
    <text evidence="2">The sequence shown here is derived from an EMBL/GenBank/DDBJ whole genome shotgun (WGS) entry which is preliminary data.</text>
</comment>
<dbReference type="Proteomes" id="UP000184255">
    <property type="component" value="Unassembled WGS sequence"/>
</dbReference>
<name>A0A1L7UJ14_FUSMA</name>
<gene>
    <name evidence="2" type="ORF">FMAN_15454</name>
</gene>
<proteinExistence type="predicted"/>
<reference evidence="3" key="1">
    <citation type="journal article" date="2016" name="Genome Biol. Evol.">
        <title>Comparative 'omics' of the Fusarium fujikuroi species complex highlights differences in genetic potential and metabolite synthesis.</title>
        <authorList>
            <person name="Niehaus E.-M."/>
            <person name="Muensterkoetter M."/>
            <person name="Proctor R.H."/>
            <person name="Brown D.W."/>
            <person name="Sharon A."/>
            <person name="Idan Y."/>
            <person name="Oren-Young L."/>
            <person name="Sieber C.M."/>
            <person name="Novak O."/>
            <person name="Pencik A."/>
            <person name="Tarkowska D."/>
            <person name="Hromadova K."/>
            <person name="Freeman S."/>
            <person name="Maymon M."/>
            <person name="Elazar M."/>
            <person name="Youssef S.A."/>
            <person name="El-Shabrawy E.S.M."/>
            <person name="Shalaby A.B.A."/>
            <person name="Houterman P."/>
            <person name="Brock N.L."/>
            <person name="Burkhardt I."/>
            <person name="Tsavkelova E.A."/>
            <person name="Dickschat J.S."/>
            <person name="Galuszka P."/>
            <person name="Gueldener U."/>
            <person name="Tudzynski B."/>
        </authorList>
    </citation>
    <scope>NUCLEOTIDE SEQUENCE [LARGE SCALE GENOMIC DNA]</scope>
    <source>
        <strain evidence="3">MRC7560</strain>
    </source>
</reference>